<dbReference type="Gramene" id="rna31113">
    <property type="protein sequence ID" value="RHN55843.1"/>
    <property type="gene ID" value="gene31113"/>
</dbReference>
<dbReference type="EMBL" id="PSQE01000005">
    <property type="protein sequence ID" value="RHN55843.1"/>
    <property type="molecule type" value="Genomic_DNA"/>
</dbReference>
<dbReference type="AlphaFoldDB" id="A0A396HTM5"/>
<proteinExistence type="predicted"/>
<comment type="caution">
    <text evidence="1">The sequence shown here is derived from an EMBL/GenBank/DDBJ whole genome shotgun (WGS) entry which is preliminary data.</text>
</comment>
<sequence>MNERKQNRGCSLFDWSMHNNRRDRDSYFFECCFFLQLETLKSMIGMI</sequence>
<gene>
    <name evidence="1" type="ORF">MtrunA17_Chr5g0422821</name>
</gene>
<evidence type="ECO:0000313" key="1">
    <source>
        <dbReference type="EMBL" id="RHN55843.1"/>
    </source>
</evidence>
<organism evidence="1 2">
    <name type="scientific">Medicago truncatula</name>
    <name type="common">Barrel medic</name>
    <name type="synonym">Medicago tribuloides</name>
    <dbReference type="NCBI Taxonomy" id="3880"/>
    <lineage>
        <taxon>Eukaryota</taxon>
        <taxon>Viridiplantae</taxon>
        <taxon>Streptophyta</taxon>
        <taxon>Embryophyta</taxon>
        <taxon>Tracheophyta</taxon>
        <taxon>Spermatophyta</taxon>
        <taxon>Magnoliopsida</taxon>
        <taxon>eudicotyledons</taxon>
        <taxon>Gunneridae</taxon>
        <taxon>Pentapetalae</taxon>
        <taxon>rosids</taxon>
        <taxon>fabids</taxon>
        <taxon>Fabales</taxon>
        <taxon>Fabaceae</taxon>
        <taxon>Papilionoideae</taxon>
        <taxon>50 kb inversion clade</taxon>
        <taxon>NPAAA clade</taxon>
        <taxon>Hologalegina</taxon>
        <taxon>IRL clade</taxon>
        <taxon>Trifolieae</taxon>
        <taxon>Medicago</taxon>
    </lineage>
</organism>
<name>A0A396HTM5_MEDTR</name>
<accession>A0A396HTM5</accession>
<reference evidence="2" key="1">
    <citation type="journal article" date="2018" name="Nat. Plants">
        <title>Whole-genome landscape of Medicago truncatula symbiotic genes.</title>
        <authorList>
            <person name="Pecrix Y."/>
            <person name="Staton S.E."/>
            <person name="Sallet E."/>
            <person name="Lelandais-Briere C."/>
            <person name="Moreau S."/>
            <person name="Carrere S."/>
            <person name="Blein T."/>
            <person name="Jardinaud M.F."/>
            <person name="Latrasse D."/>
            <person name="Zouine M."/>
            <person name="Zahm M."/>
            <person name="Kreplak J."/>
            <person name="Mayjonade B."/>
            <person name="Satge C."/>
            <person name="Perez M."/>
            <person name="Cauet S."/>
            <person name="Marande W."/>
            <person name="Chantry-Darmon C."/>
            <person name="Lopez-Roques C."/>
            <person name="Bouchez O."/>
            <person name="Berard A."/>
            <person name="Debelle F."/>
            <person name="Munos S."/>
            <person name="Bendahmane A."/>
            <person name="Berges H."/>
            <person name="Niebel A."/>
            <person name="Buitink J."/>
            <person name="Frugier F."/>
            <person name="Benhamed M."/>
            <person name="Crespi M."/>
            <person name="Gouzy J."/>
            <person name="Gamas P."/>
        </authorList>
    </citation>
    <scope>NUCLEOTIDE SEQUENCE [LARGE SCALE GENOMIC DNA]</scope>
    <source>
        <strain evidence="2">cv. Jemalong A17</strain>
    </source>
</reference>
<protein>
    <submittedName>
        <fullName evidence="1">Uncharacterized protein</fullName>
    </submittedName>
</protein>
<evidence type="ECO:0000313" key="2">
    <source>
        <dbReference type="Proteomes" id="UP000265566"/>
    </source>
</evidence>
<dbReference type="Proteomes" id="UP000265566">
    <property type="component" value="Chromosome 5"/>
</dbReference>